<gene>
    <name evidence="2" type="ORF">CALCODRAFT_485696</name>
</gene>
<organism evidence="2 3">
    <name type="scientific">Calocera cornea HHB12733</name>
    <dbReference type="NCBI Taxonomy" id="1353952"/>
    <lineage>
        <taxon>Eukaryota</taxon>
        <taxon>Fungi</taxon>
        <taxon>Dikarya</taxon>
        <taxon>Basidiomycota</taxon>
        <taxon>Agaricomycotina</taxon>
        <taxon>Dacrymycetes</taxon>
        <taxon>Dacrymycetales</taxon>
        <taxon>Dacrymycetaceae</taxon>
        <taxon>Calocera</taxon>
    </lineage>
</organism>
<dbReference type="Gene3D" id="1.20.58.1710">
    <property type="match status" value="1"/>
</dbReference>
<dbReference type="InParanoid" id="A0A165E7B6"/>
<feature type="compositionally biased region" description="Acidic residues" evidence="1">
    <location>
        <begin position="255"/>
        <end position="268"/>
    </location>
</feature>
<evidence type="ECO:0000256" key="1">
    <source>
        <dbReference type="SAM" id="MobiDB-lite"/>
    </source>
</evidence>
<feature type="region of interest" description="Disordered" evidence="1">
    <location>
        <begin position="106"/>
        <end position="144"/>
    </location>
</feature>
<name>A0A165E7B6_9BASI</name>
<feature type="region of interest" description="Disordered" evidence="1">
    <location>
        <begin position="1"/>
        <end position="40"/>
    </location>
</feature>
<evidence type="ECO:0000313" key="2">
    <source>
        <dbReference type="EMBL" id="KZT54253.1"/>
    </source>
</evidence>
<sequence>MSSSEDDDDRHSDSSQVNAVRTPATLLPSAAGQPPSLGLQNNPTLQAAALPPLDSINLKFSQIHDGIVSLARSIEADGDRSIAAWPDILAKYNFLVSQSHILSQTLSNSAPAPEDHPADPRTRRPPLSNLPRLVLHPSSAPPEDQSMDFRVAALIRTALIPDMAEHEARVLKAFGELRQSEFNEDVALNHLVGITQDHDGRARRIFEQTIAFREQYDWTARVSVAPPDDAPHSPSINVPAASPMTLPTGSVPAADVEDAEEAGSDIFEEGAGSDPGTGGTNTSDEAFLLEAELEDGGDGAGATPSGAPSVTSETSRI</sequence>
<feature type="region of interest" description="Disordered" evidence="1">
    <location>
        <begin position="224"/>
        <end position="317"/>
    </location>
</feature>
<evidence type="ECO:0008006" key="4">
    <source>
        <dbReference type="Google" id="ProtNLM"/>
    </source>
</evidence>
<dbReference type="OrthoDB" id="5568181at2759"/>
<dbReference type="AlphaFoldDB" id="A0A165E7B6"/>
<proteinExistence type="predicted"/>
<evidence type="ECO:0000313" key="3">
    <source>
        <dbReference type="Proteomes" id="UP000076842"/>
    </source>
</evidence>
<dbReference type="EMBL" id="KV424018">
    <property type="protein sequence ID" value="KZT54253.1"/>
    <property type="molecule type" value="Genomic_DNA"/>
</dbReference>
<feature type="compositionally biased region" description="Polar residues" evidence="1">
    <location>
        <begin position="306"/>
        <end position="317"/>
    </location>
</feature>
<feature type="compositionally biased region" description="Basic and acidic residues" evidence="1">
    <location>
        <begin position="113"/>
        <end position="122"/>
    </location>
</feature>
<dbReference type="Proteomes" id="UP000076842">
    <property type="component" value="Unassembled WGS sequence"/>
</dbReference>
<keyword evidence="3" id="KW-1185">Reference proteome</keyword>
<protein>
    <recommendedName>
        <fullName evidence="4">Mediator of RNA polymerase II transcription subunit 8</fullName>
    </recommendedName>
</protein>
<accession>A0A165E7B6</accession>
<reference evidence="2 3" key="1">
    <citation type="journal article" date="2016" name="Mol. Biol. Evol.">
        <title>Comparative Genomics of Early-Diverging Mushroom-Forming Fungi Provides Insights into the Origins of Lignocellulose Decay Capabilities.</title>
        <authorList>
            <person name="Nagy L.G."/>
            <person name="Riley R."/>
            <person name="Tritt A."/>
            <person name="Adam C."/>
            <person name="Daum C."/>
            <person name="Floudas D."/>
            <person name="Sun H."/>
            <person name="Yadav J.S."/>
            <person name="Pangilinan J."/>
            <person name="Larsson K.H."/>
            <person name="Matsuura K."/>
            <person name="Barry K."/>
            <person name="Labutti K."/>
            <person name="Kuo R."/>
            <person name="Ohm R.A."/>
            <person name="Bhattacharya S.S."/>
            <person name="Shirouzu T."/>
            <person name="Yoshinaga Y."/>
            <person name="Martin F.M."/>
            <person name="Grigoriev I.V."/>
            <person name="Hibbett D.S."/>
        </authorList>
    </citation>
    <scope>NUCLEOTIDE SEQUENCE [LARGE SCALE GENOMIC DNA]</scope>
    <source>
        <strain evidence="2 3">HHB12733</strain>
    </source>
</reference>